<dbReference type="SUPFAM" id="SSF55035">
    <property type="entry name" value="NAD-binding domain of HMG-CoA reductase"/>
    <property type="match status" value="1"/>
</dbReference>
<dbReference type="AlphaFoldDB" id="A0AAW2ZQ16"/>
<dbReference type="PANTHER" id="PTHR10572:SF24">
    <property type="entry name" value="3-HYDROXY-3-METHYLGLUTARYL-COENZYME A REDUCTASE"/>
    <property type="match status" value="1"/>
</dbReference>
<dbReference type="GO" id="GO:0000062">
    <property type="term" value="F:fatty-acyl-CoA binding"/>
    <property type="evidence" value="ECO:0007669"/>
    <property type="project" value="InterPro"/>
</dbReference>
<evidence type="ECO:0000256" key="2">
    <source>
        <dbReference type="ARBA" id="ARBA00012999"/>
    </source>
</evidence>
<dbReference type="InterPro" id="IPR009029">
    <property type="entry name" value="HMG_CoA_Rdtase_sub-bd_dom_sf"/>
</dbReference>
<gene>
    <name evidence="6" type="ORF">AKO1_009606</name>
</gene>
<dbReference type="SUPFAM" id="SSF47027">
    <property type="entry name" value="Acyl-CoA binding protein"/>
    <property type="match status" value="1"/>
</dbReference>
<dbReference type="Pfam" id="PF00368">
    <property type="entry name" value="HMG-CoA_red"/>
    <property type="match status" value="1"/>
</dbReference>
<evidence type="ECO:0000256" key="1">
    <source>
        <dbReference type="ARBA" id="ARBA00007661"/>
    </source>
</evidence>
<evidence type="ECO:0000256" key="3">
    <source>
        <dbReference type="ARBA" id="ARBA00022857"/>
    </source>
</evidence>
<dbReference type="GO" id="GO:0004420">
    <property type="term" value="F:hydroxymethylglutaryl-CoA reductase (NADPH) activity"/>
    <property type="evidence" value="ECO:0007669"/>
    <property type="project" value="UniProtKB-EC"/>
</dbReference>
<dbReference type="Pfam" id="PF00887">
    <property type="entry name" value="ACBP"/>
    <property type="match status" value="1"/>
</dbReference>
<keyword evidence="7" id="KW-1185">Reference proteome</keyword>
<dbReference type="InterPro" id="IPR014352">
    <property type="entry name" value="FERM/acyl-CoA-bd_prot_sf"/>
</dbReference>
<dbReference type="InterPro" id="IPR002202">
    <property type="entry name" value="HMG_CoA_Rdtase"/>
</dbReference>
<dbReference type="InterPro" id="IPR004554">
    <property type="entry name" value="HMG_CoA_Rdtase_eu_arc"/>
</dbReference>
<dbReference type="InterPro" id="IPR023076">
    <property type="entry name" value="HMG_CoA_Rdtase_CS"/>
</dbReference>
<evidence type="ECO:0000313" key="7">
    <source>
        <dbReference type="Proteomes" id="UP001431209"/>
    </source>
</evidence>
<dbReference type="PROSITE" id="PS51228">
    <property type="entry name" value="ACB_2"/>
    <property type="match status" value="1"/>
</dbReference>
<feature type="domain" description="ACB" evidence="5">
    <location>
        <begin position="440"/>
        <end position="527"/>
    </location>
</feature>
<keyword evidence="4" id="KW-0560">Oxidoreductase</keyword>
<dbReference type="PROSITE" id="PS50065">
    <property type="entry name" value="HMG_COA_REDUCTASE_4"/>
    <property type="match status" value="1"/>
</dbReference>
<organism evidence="6 7">
    <name type="scientific">Acrasis kona</name>
    <dbReference type="NCBI Taxonomy" id="1008807"/>
    <lineage>
        <taxon>Eukaryota</taxon>
        <taxon>Discoba</taxon>
        <taxon>Heterolobosea</taxon>
        <taxon>Tetramitia</taxon>
        <taxon>Eutetramitia</taxon>
        <taxon>Acrasidae</taxon>
        <taxon>Acrasis</taxon>
    </lineage>
</organism>
<protein>
    <recommendedName>
        <fullName evidence="2">hydroxymethylglutaryl-CoA reductase (NADPH)</fullName>
        <ecNumber evidence="2">1.1.1.34</ecNumber>
    </recommendedName>
</protein>
<dbReference type="Gene3D" id="1.20.80.10">
    <property type="match status" value="1"/>
</dbReference>
<proteinExistence type="inferred from homology"/>
<comment type="similarity">
    <text evidence="1">Belongs to the HMG-CoA reductase family.</text>
</comment>
<dbReference type="Gene3D" id="3.30.70.420">
    <property type="entry name" value="Hydroxymethylglutaryl-CoA reductase, class I/II, NAD/NADP-binding domain"/>
    <property type="match status" value="1"/>
</dbReference>
<sequence length="529" mass="57606">MNTFVDKIKQDESGEWKKRMEPKKGAVVKNEIPRGYGKKVVDERWKIVQSNQKYKETAKTSTFTETFNADIQRFLLDPETESQQDLFKDNIENFIGTVKIPLGIAGPLRMNGMHAQGEFLIPLATTEAALVASISRGISVINQSGGCTAAVILEGINRDPAFSFYSLIHVGEFLSWSSTQFTNYKFVAEKTTRHGRLIDVIYTCEGNDVHMKCVYTSGDASGQNIVTIATEAIINYILENTPVKPKAHYIEGGMSGDKKGNQQVMSYVRGKRVIAEVTIPDSVFETTLHVSPEAVCRATGVGTRGLMLSGAIGASCHFSNAITAMSIALGQDPACAAECHVGLARTERVEGGVYMCVTVPNILVGTVGGGTKLPTQRACLEMMGLFGAGKANALAEIFASVLIAGELSLGAAIVSGDFAKAHKILARDTSEPIDLTKDTPDEAFNKAQAQIVKLSNLPPRDVIMKIYGLYKQSTVGDINISKPGFFSTDLKSKAKYDAWKKYEGLKKEEAMLEYIKTVQNLVAEEQKQK</sequence>
<evidence type="ECO:0000259" key="5">
    <source>
        <dbReference type="PROSITE" id="PS51228"/>
    </source>
</evidence>
<dbReference type="InterPro" id="IPR023074">
    <property type="entry name" value="HMG_CoA_Rdtase_cat_sf"/>
</dbReference>
<dbReference type="GO" id="GO:0008299">
    <property type="term" value="P:isoprenoid biosynthetic process"/>
    <property type="evidence" value="ECO:0007669"/>
    <property type="project" value="InterPro"/>
</dbReference>
<dbReference type="PANTHER" id="PTHR10572">
    <property type="entry name" value="3-HYDROXY-3-METHYLGLUTARYL-COENZYME A REDUCTASE"/>
    <property type="match status" value="1"/>
</dbReference>
<dbReference type="SUPFAM" id="SSF56542">
    <property type="entry name" value="Substrate-binding domain of HMG-CoA reductase"/>
    <property type="match status" value="1"/>
</dbReference>
<evidence type="ECO:0000256" key="4">
    <source>
        <dbReference type="ARBA" id="ARBA00023002"/>
    </source>
</evidence>
<evidence type="ECO:0000313" key="6">
    <source>
        <dbReference type="EMBL" id="KAL0490829.1"/>
    </source>
</evidence>
<name>A0AAW2ZQ16_9EUKA</name>
<dbReference type="InterPro" id="IPR035984">
    <property type="entry name" value="Acyl-CoA-binding_sf"/>
</dbReference>
<comment type="caution">
    <text evidence="6">The sequence shown here is derived from an EMBL/GenBank/DDBJ whole genome shotgun (WGS) entry which is preliminary data.</text>
</comment>
<dbReference type="PRINTS" id="PR00071">
    <property type="entry name" value="HMGCOARDTASE"/>
</dbReference>
<dbReference type="GO" id="GO:0015936">
    <property type="term" value="P:coenzyme A metabolic process"/>
    <property type="evidence" value="ECO:0007669"/>
    <property type="project" value="InterPro"/>
</dbReference>
<dbReference type="PROSITE" id="PS00318">
    <property type="entry name" value="HMG_COA_REDUCTASE_2"/>
    <property type="match status" value="1"/>
</dbReference>
<dbReference type="CDD" id="cd00643">
    <property type="entry name" value="HMG-CoA_reductase_classI"/>
    <property type="match status" value="1"/>
</dbReference>
<keyword evidence="3" id="KW-0521">NADP</keyword>
<reference evidence="6 7" key="1">
    <citation type="submission" date="2024-03" db="EMBL/GenBank/DDBJ databases">
        <title>The Acrasis kona genome and developmental transcriptomes reveal deep origins of eukaryotic multicellular pathways.</title>
        <authorList>
            <person name="Sheikh S."/>
            <person name="Fu C.-J."/>
            <person name="Brown M.W."/>
            <person name="Baldauf S.L."/>
        </authorList>
    </citation>
    <scope>NUCLEOTIDE SEQUENCE [LARGE SCALE GENOMIC DNA]</scope>
    <source>
        <strain evidence="6 7">ATCC MYA-3509</strain>
    </source>
</reference>
<dbReference type="EC" id="1.1.1.34" evidence="2"/>
<dbReference type="EMBL" id="JAOPGA020001721">
    <property type="protein sequence ID" value="KAL0490829.1"/>
    <property type="molecule type" value="Genomic_DNA"/>
</dbReference>
<dbReference type="Proteomes" id="UP001431209">
    <property type="component" value="Unassembled WGS sequence"/>
</dbReference>
<dbReference type="InterPro" id="IPR009023">
    <property type="entry name" value="HMG_CoA_Rdtase_NAD(P)-bd_sf"/>
</dbReference>
<dbReference type="Gene3D" id="3.90.770.10">
    <property type="entry name" value="3-hydroxy-3-methylglutaryl-coenzyme A Reductase, Chain A, domain 2"/>
    <property type="match status" value="1"/>
</dbReference>
<dbReference type="InterPro" id="IPR000582">
    <property type="entry name" value="Acyl-CoA-binding_protein"/>
</dbReference>
<accession>A0AAW2ZQ16</accession>